<dbReference type="OrthoDB" id="8066216at2759"/>
<reference evidence="1" key="1">
    <citation type="journal article" date="2014" name="BMC Genomics">
        <title>Characterizing the developmental transcriptome of the oriental fruit fly, Bactrocera dorsalis (Diptera: Tephritidae) through comparative genomic analysis with Drosophila melanogaster utilizing modENCODE datasets.</title>
        <authorList>
            <person name="Geib S.M."/>
            <person name="Calla B."/>
            <person name="Hall B."/>
            <person name="Hou S."/>
            <person name="Manoukis N.C."/>
        </authorList>
    </citation>
    <scope>NUCLEOTIDE SEQUENCE</scope>
    <source>
        <strain evidence="1">Punador</strain>
    </source>
</reference>
<name>A0A034W2N6_BACDO</name>
<organism evidence="1">
    <name type="scientific">Bactrocera dorsalis</name>
    <name type="common">Oriental fruit fly</name>
    <name type="synonym">Dacus dorsalis</name>
    <dbReference type="NCBI Taxonomy" id="27457"/>
    <lineage>
        <taxon>Eukaryota</taxon>
        <taxon>Metazoa</taxon>
        <taxon>Ecdysozoa</taxon>
        <taxon>Arthropoda</taxon>
        <taxon>Hexapoda</taxon>
        <taxon>Insecta</taxon>
        <taxon>Pterygota</taxon>
        <taxon>Neoptera</taxon>
        <taxon>Endopterygota</taxon>
        <taxon>Diptera</taxon>
        <taxon>Brachycera</taxon>
        <taxon>Muscomorpha</taxon>
        <taxon>Tephritoidea</taxon>
        <taxon>Tephritidae</taxon>
        <taxon>Bactrocera</taxon>
        <taxon>Bactrocera</taxon>
    </lineage>
</organism>
<dbReference type="EMBL" id="GAKP01009121">
    <property type="protein sequence ID" value="JAC49831.1"/>
    <property type="molecule type" value="Transcribed_RNA"/>
</dbReference>
<sequence>MAEINLRQFHASAISRTMEQMRKASTDELDAPRVEQLLNSARSHYERMLINHEALLSLAKEKELEVHSAWWDVTEEMYNELCSSLMRLRPSKNDETYAPTEGNMNSSVELKLEPLYIPSFDGALHNWLAFKDAFETLVHNRELPTAYKLGKLRQAVPCSAVILVGGIYSGGYEELWTATAIGFFTQGKLFAVWYTNV</sequence>
<evidence type="ECO:0000313" key="1">
    <source>
        <dbReference type="EMBL" id="JAC49831.1"/>
    </source>
</evidence>
<protein>
    <submittedName>
        <fullName evidence="1">Uncharacterized protein</fullName>
    </submittedName>
</protein>
<accession>A0A034W2N6</accession>
<proteinExistence type="predicted"/>
<dbReference type="AlphaFoldDB" id="A0A034W2N6"/>